<comment type="caution">
    <text evidence="1">The sequence shown here is derived from an EMBL/GenBank/DDBJ whole genome shotgun (WGS) entry which is preliminary data.</text>
</comment>
<gene>
    <name evidence="1" type="ORF">DEIGR_400079</name>
</gene>
<organism evidence="1 2">
    <name type="scientific">Deinococcus grandis</name>
    <dbReference type="NCBI Taxonomy" id="57498"/>
    <lineage>
        <taxon>Bacteria</taxon>
        <taxon>Thermotogati</taxon>
        <taxon>Deinococcota</taxon>
        <taxon>Deinococci</taxon>
        <taxon>Deinococcales</taxon>
        <taxon>Deinococcaceae</taxon>
        <taxon>Deinococcus</taxon>
    </lineage>
</organism>
<dbReference type="AlphaFoldDB" id="A0A100HNF0"/>
<dbReference type="Proteomes" id="UP000056209">
    <property type="component" value="Unassembled WGS sequence"/>
</dbReference>
<accession>A0A100HNF0</accession>
<proteinExistence type="predicted"/>
<name>A0A100HNF0_9DEIO</name>
<dbReference type="EMBL" id="BCMS01000006">
    <property type="protein sequence ID" value="GAQ23946.1"/>
    <property type="molecule type" value="Genomic_DNA"/>
</dbReference>
<keyword evidence="2" id="KW-1185">Reference proteome</keyword>
<sequence length="74" mass="8464">MSSLDAPEDLYGFKKGQRVRLRCDFNSFLRPEEGTVLRRTSAEGRLLIRIVDRKGRAHEVAVLPRNLIPVEASR</sequence>
<evidence type="ECO:0000313" key="2">
    <source>
        <dbReference type="Proteomes" id="UP000056209"/>
    </source>
</evidence>
<evidence type="ECO:0000313" key="1">
    <source>
        <dbReference type="EMBL" id="GAQ23946.1"/>
    </source>
</evidence>
<protein>
    <submittedName>
        <fullName evidence="1">Endopeptidase</fullName>
    </submittedName>
</protein>
<reference evidence="2" key="1">
    <citation type="submission" date="2015-11" db="EMBL/GenBank/DDBJ databases">
        <title>Draft Genome Sequence of the Radioresistant Bacterium Deinococcus grandis, Isolated from Freshwater Fish in Japan.</title>
        <authorList>
            <person name="Satoh K."/>
            <person name="Onodera T."/>
            <person name="Omoso K."/>
            <person name="Takeda-Yano K."/>
            <person name="Katayama T."/>
            <person name="Oono Y."/>
            <person name="Narumi I."/>
        </authorList>
    </citation>
    <scope>NUCLEOTIDE SEQUENCE [LARGE SCALE GENOMIC DNA]</scope>
    <source>
        <strain evidence="2">ATCC 43672</strain>
    </source>
</reference>